<dbReference type="SUPFAM" id="SSF51735">
    <property type="entry name" value="NAD(P)-binding Rossmann-fold domains"/>
    <property type="match status" value="1"/>
</dbReference>
<protein>
    <submittedName>
        <fullName evidence="4">Alcohol dehydrogenase catalytic domain-containing protein</fullName>
    </submittedName>
</protein>
<keyword evidence="2" id="KW-0479">Metal-binding</keyword>
<keyword evidence="1" id="KW-0560">Oxidoreductase</keyword>
<dbReference type="Pfam" id="PF00107">
    <property type="entry name" value="ADH_zinc_N"/>
    <property type="match status" value="1"/>
</dbReference>
<feature type="domain" description="Enoyl reductase (ER)" evidence="3">
    <location>
        <begin position="9"/>
        <end position="350"/>
    </location>
</feature>
<dbReference type="SUPFAM" id="SSF50129">
    <property type="entry name" value="GroES-like"/>
    <property type="match status" value="1"/>
</dbReference>
<name>A0A846XVC8_9NOCA</name>
<dbReference type="AlphaFoldDB" id="A0A846XVC8"/>
<evidence type="ECO:0000259" key="3">
    <source>
        <dbReference type="SMART" id="SM00829"/>
    </source>
</evidence>
<gene>
    <name evidence="4" type="ORF">HGA08_03780</name>
</gene>
<reference evidence="4 5" key="1">
    <citation type="submission" date="2020-04" db="EMBL/GenBank/DDBJ databases">
        <title>MicrobeNet Type strains.</title>
        <authorList>
            <person name="Nicholson A.C."/>
        </authorList>
    </citation>
    <scope>NUCLEOTIDE SEQUENCE [LARGE SCALE GENOMIC DNA]</scope>
    <source>
        <strain evidence="4 5">JCM 12354</strain>
    </source>
</reference>
<dbReference type="InterPro" id="IPR013154">
    <property type="entry name" value="ADH-like_N"/>
</dbReference>
<sequence length="372" mass="38750">MRATQFQHGSFTVADVPEAPAPGPGQIRIDVAACGICGSDLSMSKDPGRFVHVAENAGYPLATFDTDRPVVLGHEYAGVVRELGSDVTDFAVGDRVAGIGLATDTSSGIPTIIGYSNEYHGAFGEHIVVDASWVRQVPDKLSLEHATLAEPLHVGEMHVQQSGLTAADSALVIGCGSIGLGAIIAAKARGVPVIASEPAPKRRELAAALGADVVVDPAENDPIEVYNRMVAEGNPLVGQGGPGILIAYECSGRAGILGTLLHTLPFNSRIQVLAAPFDDEVIVPVVGQFRRIAVNFGHGPYENAYDITLQRLADGEIDAEAIITGRVCLDDVADAFAALRQPDEHVKILVLPGTTTHSPRAAGGNIDAPSNA</sequence>
<dbReference type="GO" id="GO:0016491">
    <property type="term" value="F:oxidoreductase activity"/>
    <property type="evidence" value="ECO:0007669"/>
    <property type="project" value="UniProtKB-KW"/>
</dbReference>
<dbReference type="InterPro" id="IPR013149">
    <property type="entry name" value="ADH-like_C"/>
</dbReference>
<keyword evidence="2" id="KW-0862">Zinc</keyword>
<keyword evidence="5" id="KW-1185">Reference proteome</keyword>
<dbReference type="PROSITE" id="PS00059">
    <property type="entry name" value="ADH_ZINC"/>
    <property type="match status" value="1"/>
</dbReference>
<dbReference type="InterPro" id="IPR002328">
    <property type="entry name" value="ADH_Zn_CS"/>
</dbReference>
<evidence type="ECO:0000256" key="2">
    <source>
        <dbReference type="RuleBase" id="RU361277"/>
    </source>
</evidence>
<dbReference type="InterPro" id="IPR011032">
    <property type="entry name" value="GroES-like_sf"/>
</dbReference>
<dbReference type="Pfam" id="PF08240">
    <property type="entry name" value="ADH_N"/>
    <property type="match status" value="1"/>
</dbReference>
<evidence type="ECO:0000256" key="1">
    <source>
        <dbReference type="ARBA" id="ARBA00023002"/>
    </source>
</evidence>
<dbReference type="Gene3D" id="3.40.50.720">
    <property type="entry name" value="NAD(P)-binding Rossmann-like Domain"/>
    <property type="match status" value="1"/>
</dbReference>
<comment type="cofactor">
    <cofactor evidence="2">
        <name>Zn(2+)</name>
        <dbReference type="ChEBI" id="CHEBI:29105"/>
    </cofactor>
</comment>
<comment type="similarity">
    <text evidence="2">Belongs to the zinc-containing alcohol dehydrogenase family.</text>
</comment>
<dbReference type="Proteomes" id="UP000565711">
    <property type="component" value="Unassembled WGS sequence"/>
</dbReference>
<evidence type="ECO:0000313" key="4">
    <source>
        <dbReference type="EMBL" id="NKY49331.1"/>
    </source>
</evidence>
<dbReference type="EMBL" id="JAAXOP010000002">
    <property type="protein sequence ID" value="NKY49331.1"/>
    <property type="molecule type" value="Genomic_DNA"/>
</dbReference>
<evidence type="ECO:0000313" key="5">
    <source>
        <dbReference type="Proteomes" id="UP000565711"/>
    </source>
</evidence>
<dbReference type="InterPro" id="IPR020843">
    <property type="entry name" value="ER"/>
</dbReference>
<dbReference type="PANTHER" id="PTHR43189">
    <property type="entry name" value="ZINC-TYPE ALCOHOL DEHYDROGENASE-LIKE PROTEIN C1198.01-RELATED"/>
    <property type="match status" value="1"/>
</dbReference>
<dbReference type="RefSeq" id="WP_084473778.1">
    <property type="nucleotide sequence ID" value="NZ_JAAXOP010000002.1"/>
</dbReference>
<dbReference type="SMART" id="SM00829">
    <property type="entry name" value="PKS_ER"/>
    <property type="match status" value="1"/>
</dbReference>
<dbReference type="Gene3D" id="3.90.180.10">
    <property type="entry name" value="Medium-chain alcohol dehydrogenases, catalytic domain"/>
    <property type="match status" value="1"/>
</dbReference>
<proteinExistence type="inferred from homology"/>
<accession>A0A846XVC8</accession>
<dbReference type="PANTHER" id="PTHR43189:SF1">
    <property type="entry name" value="ZINC-TYPE ALCOHOL DEHYDROGENASE-LIKE PROTEIN C1198.01"/>
    <property type="match status" value="1"/>
</dbReference>
<dbReference type="InterPro" id="IPR036291">
    <property type="entry name" value="NAD(P)-bd_dom_sf"/>
</dbReference>
<comment type="caution">
    <text evidence="4">The sequence shown here is derived from an EMBL/GenBank/DDBJ whole genome shotgun (WGS) entry which is preliminary data.</text>
</comment>
<organism evidence="4 5">
    <name type="scientific">Nocardia vermiculata</name>
    <dbReference type="NCBI Taxonomy" id="257274"/>
    <lineage>
        <taxon>Bacteria</taxon>
        <taxon>Bacillati</taxon>
        <taxon>Actinomycetota</taxon>
        <taxon>Actinomycetes</taxon>
        <taxon>Mycobacteriales</taxon>
        <taxon>Nocardiaceae</taxon>
        <taxon>Nocardia</taxon>
    </lineage>
</organism>
<dbReference type="GO" id="GO:0008270">
    <property type="term" value="F:zinc ion binding"/>
    <property type="evidence" value="ECO:0007669"/>
    <property type="project" value="InterPro"/>
</dbReference>